<protein>
    <recommendedName>
        <fullName evidence="1">Halobacterial output domain-containing protein</fullName>
    </recommendedName>
</protein>
<evidence type="ECO:0000259" key="1">
    <source>
        <dbReference type="Pfam" id="PF18545"/>
    </source>
</evidence>
<organism evidence="2 3">
    <name type="scientific">Natrinema versiforme</name>
    <dbReference type="NCBI Taxonomy" id="88724"/>
    <lineage>
        <taxon>Archaea</taxon>
        <taxon>Methanobacteriati</taxon>
        <taxon>Methanobacteriota</taxon>
        <taxon>Stenosarchaea group</taxon>
        <taxon>Halobacteria</taxon>
        <taxon>Halobacteriales</taxon>
        <taxon>Natrialbaceae</taxon>
        <taxon>Natrinema</taxon>
    </lineage>
</organism>
<dbReference type="Proteomes" id="UP000302218">
    <property type="component" value="Chromosome"/>
</dbReference>
<gene>
    <name evidence="2" type="ORF">FEJ81_07380</name>
</gene>
<dbReference type="OrthoDB" id="271604at2157"/>
<accession>A0A4P8WFR2</accession>
<dbReference type="Pfam" id="PF18545">
    <property type="entry name" value="HalOD1"/>
    <property type="match status" value="1"/>
</dbReference>
<evidence type="ECO:0000313" key="3">
    <source>
        <dbReference type="Proteomes" id="UP000302218"/>
    </source>
</evidence>
<dbReference type="AlphaFoldDB" id="A0A4P8WFR2"/>
<dbReference type="GeneID" id="40265083"/>
<reference evidence="3" key="1">
    <citation type="submission" date="2019-05" db="EMBL/GenBank/DDBJ databases">
        <title>Genome sequence and methylation pattern of the halophilic Archaeon Natrinema versiforme BOL5-4.</title>
        <authorList>
            <person name="DasSarma P."/>
            <person name="Anton B.P."/>
            <person name="DasSarma S.L."/>
            <person name="Martinez F.L."/>
            <person name="Guzman D."/>
            <person name="Roberts R.J."/>
            <person name="DasSarma S."/>
        </authorList>
    </citation>
    <scope>NUCLEOTIDE SEQUENCE [LARGE SCALE GENOMIC DNA]</scope>
    <source>
        <strain evidence="3">BOL5-4</strain>
    </source>
</reference>
<dbReference type="RefSeq" id="WP_138244682.1">
    <property type="nucleotide sequence ID" value="NZ_CP040330.1"/>
</dbReference>
<name>A0A4P8WFR2_9EURY</name>
<proteinExistence type="predicted"/>
<sequence length="88" mass="9414">MGEELFSGRYTWSSTTPTVAIVNAIAGIEGVDPTDLSTALGTTLYEQIDPEALDTLVITGSHPEVAFTVDDYRVEIDENDLSIAAAHD</sequence>
<dbReference type="InterPro" id="IPR040624">
    <property type="entry name" value="HalOD1"/>
</dbReference>
<feature type="domain" description="Halobacterial output" evidence="1">
    <location>
        <begin position="14"/>
        <end position="79"/>
    </location>
</feature>
<evidence type="ECO:0000313" key="2">
    <source>
        <dbReference type="EMBL" id="QCS42187.1"/>
    </source>
</evidence>
<dbReference type="EMBL" id="CP040330">
    <property type="protein sequence ID" value="QCS42187.1"/>
    <property type="molecule type" value="Genomic_DNA"/>
</dbReference>
<dbReference type="KEGG" id="nvr:FEJ81_07380"/>